<feature type="active site" description="Proton donor/acceptor" evidence="2">
    <location>
        <position position="151"/>
    </location>
</feature>
<reference evidence="3" key="1">
    <citation type="submission" date="2023-01" db="EMBL/GenBank/DDBJ databases">
        <title>The growth and conidiation of Purpureocillium lavendulum are regulated by nitrogen source and histone H3K14 acetylation.</title>
        <authorList>
            <person name="Tang P."/>
            <person name="Han J."/>
            <person name="Zhang C."/>
            <person name="Tang P."/>
            <person name="Qi F."/>
            <person name="Zhang K."/>
            <person name="Liang L."/>
        </authorList>
    </citation>
    <scope>NUCLEOTIDE SEQUENCE</scope>
    <source>
        <strain evidence="3">YMF1.00683</strain>
    </source>
</reference>
<dbReference type="PANTHER" id="PTHR12128">
    <property type="entry name" value="DIHYDRODIPICOLINATE SYNTHASE"/>
    <property type="match status" value="1"/>
</dbReference>
<dbReference type="InterPro" id="IPR002220">
    <property type="entry name" value="DapA-like"/>
</dbReference>
<dbReference type="AlphaFoldDB" id="A0AB34G1D0"/>
<feature type="active site" description="Schiff-base intermediate with substrate" evidence="2">
    <location>
        <position position="176"/>
    </location>
</feature>
<dbReference type="PRINTS" id="PR00146">
    <property type="entry name" value="DHPICSNTHASE"/>
</dbReference>
<dbReference type="Pfam" id="PF00701">
    <property type="entry name" value="DHDPS"/>
    <property type="match status" value="1"/>
</dbReference>
<comment type="caution">
    <text evidence="3">The sequence shown here is derived from an EMBL/GenBank/DDBJ whole genome shotgun (WGS) entry which is preliminary data.</text>
</comment>
<dbReference type="PANTHER" id="PTHR12128:SF66">
    <property type="entry name" value="4-HYDROXY-2-OXOGLUTARATE ALDOLASE, MITOCHONDRIAL"/>
    <property type="match status" value="1"/>
</dbReference>
<keyword evidence="1" id="KW-0456">Lyase</keyword>
<dbReference type="GO" id="GO:0008840">
    <property type="term" value="F:4-hydroxy-tetrahydrodipicolinate synthase activity"/>
    <property type="evidence" value="ECO:0007669"/>
    <property type="project" value="TreeGrafter"/>
</dbReference>
<proteinExistence type="predicted"/>
<protein>
    <submittedName>
        <fullName evidence="3">4-hydroxy-2-oxoglutarate aldolase</fullName>
    </submittedName>
</protein>
<dbReference type="Proteomes" id="UP001163105">
    <property type="component" value="Unassembled WGS sequence"/>
</dbReference>
<evidence type="ECO:0000256" key="1">
    <source>
        <dbReference type="ARBA" id="ARBA00023239"/>
    </source>
</evidence>
<dbReference type="CDD" id="cd00408">
    <property type="entry name" value="DHDPS-like"/>
    <property type="match status" value="1"/>
</dbReference>
<sequence>MSNGQYLRLRPGVYAPVPTPFKDDGTGGINLAAFDSIVSRIGKAGVGVLVGGTLGEGPLLERDERTTLVRSAKKTLRDAGCHDETPVIVGIFGASVRECVAQAHDAASAGADAVIVVAPAYFAFVYGKDKTAVAGFFSAVADDSPLPVMIYNIPFAAGGIDLDAQTLIGLSYVSVKLSCVKLYQTAVEALDTRDFGLLLEAQQLQDLITTADSVINKAGFLGIKTAMCIHVDDKMSGGFRKPLQLPGTTVQEDLRSGLQTIFNHENTL</sequence>
<gene>
    <name evidence="3" type="primary">HOGA1</name>
    <name evidence="3" type="ORF">O9K51_03628</name>
</gene>
<dbReference type="SMART" id="SM01130">
    <property type="entry name" value="DHDPS"/>
    <property type="match status" value="1"/>
</dbReference>
<accession>A0AB34G1D0</accession>
<dbReference type="SUPFAM" id="SSF51569">
    <property type="entry name" value="Aldolase"/>
    <property type="match status" value="1"/>
</dbReference>
<name>A0AB34G1D0_9HYPO</name>
<keyword evidence="4" id="KW-1185">Reference proteome</keyword>
<evidence type="ECO:0000313" key="3">
    <source>
        <dbReference type="EMBL" id="KAJ6445222.1"/>
    </source>
</evidence>
<evidence type="ECO:0000256" key="2">
    <source>
        <dbReference type="PIRSR" id="PIRSR001365-1"/>
    </source>
</evidence>
<dbReference type="EMBL" id="JAQHRD010000002">
    <property type="protein sequence ID" value="KAJ6445222.1"/>
    <property type="molecule type" value="Genomic_DNA"/>
</dbReference>
<dbReference type="Gene3D" id="3.20.20.70">
    <property type="entry name" value="Aldolase class I"/>
    <property type="match status" value="1"/>
</dbReference>
<dbReference type="InterPro" id="IPR013785">
    <property type="entry name" value="Aldolase_TIM"/>
</dbReference>
<evidence type="ECO:0000313" key="4">
    <source>
        <dbReference type="Proteomes" id="UP001163105"/>
    </source>
</evidence>
<organism evidence="3 4">
    <name type="scientific">Purpureocillium lavendulum</name>
    <dbReference type="NCBI Taxonomy" id="1247861"/>
    <lineage>
        <taxon>Eukaryota</taxon>
        <taxon>Fungi</taxon>
        <taxon>Dikarya</taxon>
        <taxon>Ascomycota</taxon>
        <taxon>Pezizomycotina</taxon>
        <taxon>Sordariomycetes</taxon>
        <taxon>Hypocreomycetidae</taxon>
        <taxon>Hypocreales</taxon>
        <taxon>Ophiocordycipitaceae</taxon>
        <taxon>Purpureocillium</taxon>
    </lineage>
</organism>